<dbReference type="PROSITE" id="PS51257">
    <property type="entry name" value="PROKAR_LIPOPROTEIN"/>
    <property type="match status" value="1"/>
</dbReference>
<dbReference type="OrthoDB" id="6397329at2"/>
<organism evidence="2 3">
    <name type="scientific">Enhygromyxa salina</name>
    <dbReference type="NCBI Taxonomy" id="215803"/>
    <lineage>
        <taxon>Bacteria</taxon>
        <taxon>Pseudomonadati</taxon>
        <taxon>Myxococcota</taxon>
        <taxon>Polyangia</taxon>
        <taxon>Nannocystales</taxon>
        <taxon>Nannocystaceae</taxon>
        <taxon>Enhygromyxa</taxon>
    </lineage>
</organism>
<dbReference type="InterPro" id="IPR029062">
    <property type="entry name" value="Class_I_gatase-like"/>
</dbReference>
<evidence type="ECO:0000313" key="2">
    <source>
        <dbReference type="EMBL" id="PRP96281.1"/>
    </source>
</evidence>
<evidence type="ECO:0000256" key="1">
    <source>
        <dbReference type="SAM" id="MobiDB-lite"/>
    </source>
</evidence>
<feature type="compositionally biased region" description="Low complexity" evidence="1">
    <location>
        <begin position="34"/>
        <end position="55"/>
    </location>
</feature>
<dbReference type="AlphaFoldDB" id="A0A2S9XU88"/>
<dbReference type="RefSeq" id="WP_146158524.1">
    <property type="nucleotide sequence ID" value="NZ_PVNL01000135.1"/>
</dbReference>
<dbReference type="SUPFAM" id="SSF52317">
    <property type="entry name" value="Class I glutamine amidotransferase-like"/>
    <property type="match status" value="1"/>
</dbReference>
<dbReference type="Proteomes" id="UP000238823">
    <property type="component" value="Unassembled WGS sequence"/>
</dbReference>
<evidence type="ECO:0000313" key="3">
    <source>
        <dbReference type="Proteomes" id="UP000238823"/>
    </source>
</evidence>
<sequence length="354" mass="37457">MRAQIMPGLPLLGLALLACKPGPDPNRVDRRGAAEAPEPAIPSAASDPATPARPRVIVEGGPDVEGGPRYRIEVPDPSHARGAGPRVGIDIAHNNYAMPHNYDVFADALRADGFVVSTLEHSLDADALAGLELLVVVNPLHDSNLDNWALPVPSAFGPEELEAIEAWVSGGGSLWLIADHMPFPGAAADLGARFGFTLNNGFAFREPEPGRVDRSMIQFRREDATIVAGHPITAGLEQVQSFTGEAFEAPPEAATLLVMPDDGVSLMPAVAWEFDADTPKQAVGGWPVAAVREFEGGRVAVFGEAAMLSARFVEQGDEWIPVGVHAPAARDNLALVLATARWLMADSQMGVISK</sequence>
<reference evidence="2 3" key="1">
    <citation type="submission" date="2018-03" db="EMBL/GenBank/DDBJ databases">
        <title>Draft Genome Sequences of the Obligatory Marine Myxobacteria Enhygromyxa salina SWB007.</title>
        <authorList>
            <person name="Poehlein A."/>
            <person name="Moghaddam J.A."/>
            <person name="Harms H."/>
            <person name="Alanjari M."/>
            <person name="Koenig G.M."/>
            <person name="Daniel R."/>
            <person name="Schaeberle T.F."/>
        </authorList>
    </citation>
    <scope>NUCLEOTIDE SEQUENCE [LARGE SCALE GENOMIC DNA]</scope>
    <source>
        <strain evidence="2 3">SWB007</strain>
    </source>
</reference>
<proteinExistence type="predicted"/>
<dbReference type="Gene3D" id="3.40.50.880">
    <property type="match status" value="1"/>
</dbReference>
<comment type="caution">
    <text evidence="2">The sequence shown here is derived from an EMBL/GenBank/DDBJ whole genome shotgun (WGS) entry which is preliminary data.</text>
</comment>
<dbReference type="EMBL" id="PVNL01000135">
    <property type="protein sequence ID" value="PRP96281.1"/>
    <property type="molecule type" value="Genomic_DNA"/>
</dbReference>
<evidence type="ECO:0008006" key="4">
    <source>
        <dbReference type="Google" id="ProtNLM"/>
    </source>
</evidence>
<name>A0A2S9XU88_9BACT</name>
<gene>
    <name evidence="2" type="ORF">ENSA7_70960</name>
</gene>
<feature type="region of interest" description="Disordered" evidence="1">
    <location>
        <begin position="23"/>
        <end position="69"/>
    </location>
</feature>
<accession>A0A2S9XU88</accession>
<protein>
    <recommendedName>
        <fullName evidence="4">DUF4350 domain-containing protein</fullName>
    </recommendedName>
</protein>